<evidence type="ECO:0000256" key="1">
    <source>
        <dbReference type="SAM" id="Phobius"/>
    </source>
</evidence>
<evidence type="ECO:0000313" key="2">
    <source>
        <dbReference type="EMBL" id="KAF5746551.1"/>
    </source>
</evidence>
<protein>
    <submittedName>
        <fullName evidence="2">Uncharacterized protein</fullName>
    </submittedName>
</protein>
<dbReference type="EMBL" id="JAAARO010000006">
    <property type="protein sequence ID" value="KAF5746551.1"/>
    <property type="molecule type" value="Genomic_DNA"/>
</dbReference>
<keyword evidence="1" id="KW-1133">Transmembrane helix</keyword>
<proteinExistence type="predicted"/>
<dbReference type="Proteomes" id="UP000593562">
    <property type="component" value="Unassembled WGS sequence"/>
</dbReference>
<name>A0A7J7DJN7_TRIWF</name>
<keyword evidence="1" id="KW-0812">Transmembrane</keyword>
<comment type="caution">
    <text evidence="2">The sequence shown here is derived from an EMBL/GenBank/DDBJ whole genome shotgun (WGS) entry which is preliminary data.</text>
</comment>
<dbReference type="AlphaFoldDB" id="A0A7J7DJN7"/>
<organism evidence="2 3">
    <name type="scientific">Tripterygium wilfordii</name>
    <name type="common">Thunder God vine</name>
    <dbReference type="NCBI Taxonomy" id="458696"/>
    <lineage>
        <taxon>Eukaryota</taxon>
        <taxon>Viridiplantae</taxon>
        <taxon>Streptophyta</taxon>
        <taxon>Embryophyta</taxon>
        <taxon>Tracheophyta</taxon>
        <taxon>Spermatophyta</taxon>
        <taxon>Magnoliopsida</taxon>
        <taxon>eudicotyledons</taxon>
        <taxon>Gunneridae</taxon>
        <taxon>Pentapetalae</taxon>
        <taxon>rosids</taxon>
        <taxon>fabids</taxon>
        <taxon>Celastrales</taxon>
        <taxon>Celastraceae</taxon>
        <taxon>Tripterygium</taxon>
    </lineage>
</organism>
<gene>
    <name evidence="2" type="ORF">HS088_TW06G00722</name>
</gene>
<feature type="transmembrane region" description="Helical" evidence="1">
    <location>
        <begin position="20"/>
        <end position="41"/>
    </location>
</feature>
<keyword evidence="3" id="KW-1185">Reference proteome</keyword>
<accession>A0A7J7DJN7</accession>
<evidence type="ECO:0000313" key="3">
    <source>
        <dbReference type="Proteomes" id="UP000593562"/>
    </source>
</evidence>
<keyword evidence="1" id="KW-0472">Membrane</keyword>
<feature type="transmembrane region" description="Helical" evidence="1">
    <location>
        <begin position="47"/>
        <end position="71"/>
    </location>
</feature>
<sequence>MFSRKKVRKGILYDNINCVLHYLIAAFHDWGFILISMVTALELQLVLLYGSANNFCIPSMFLLYQVLCSFLDVPRGTFIQKTIKIVLRSCHFLPFYLIF</sequence>
<dbReference type="InParanoid" id="A0A7J7DJN7"/>
<reference evidence="2 3" key="1">
    <citation type="journal article" date="2020" name="Nat. Commun.">
        <title>Genome of Tripterygium wilfordii and identification of cytochrome P450 involved in triptolide biosynthesis.</title>
        <authorList>
            <person name="Tu L."/>
            <person name="Su P."/>
            <person name="Zhang Z."/>
            <person name="Gao L."/>
            <person name="Wang J."/>
            <person name="Hu T."/>
            <person name="Zhou J."/>
            <person name="Zhang Y."/>
            <person name="Zhao Y."/>
            <person name="Liu Y."/>
            <person name="Song Y."/>
            <person name="Tong Y."/>
            <person name="Lu Y."/>
            <person name="Yang J."/>
            <person name="Xu C."/>
            <person name="Jia M."/>
            <person name="Peters R.J."/>
            <person name="Huang L."/>
            <person name="Gao W."/>
        </authorList>
    </citation>
    <scope>NUCLEOTIDE SEQUENCE [LARGE SCALE GENOMIC DNA]</scope>
    <source>
        <strain evidence="3">cv. XIE 37</strain>
        <tissue evidence="2">Leaf</tissue>
    </source>
</reference>